<dbReference type="EMBL" id="DTBP01000017">
    <property type="protein sequence ID" value="HGQ73941.1"/>
    <property type="molecule type" value="Genomic_DNA"/>
</dbReference>
<organism evidence="2">
    <name type="scientific">Staphylothermus marinus</name>
    <dbReference type="NCBI Taxonomy" id="2280"/>
    <lineage>
        <taxon>Archaea</taxon>
        <taxon>Thermoproteota</taxon>
        <taxon>Thermoprotei</taxon>
        <taxon>Desulfurococcales</taxon>
        <taxon>Desulfurococcaceae</taxon>
        <taxon>Staphylothermus</taxon>
    </lineage>
</organism>
<protein>
    <recommendedName>
        <fullName evidence="3">GTP cyclohydrolase I FolE2</fullName>
    </recommendedName>
</protein>
<dbReference type="GO" id="GO:0003934">
    <property type="term" value="F:GTP cyclohydrolase I activity"/>
    <property type="evidence" value="ECO:0007669"/>
    <property type="project" value="InterPro"/>
</dbReference>
<comment type="caution">
    <text evidence="2">The sequence shown here is derived from an EMBL/GenBank/DDBJ whole genome shotgun (WGS) entry which is preliminary data.</text>
</comment>
<evidence type="ECO:0000256" key="1">
    <source>
        <dbReference type="ARBA" id="ARBA00022801"/>
    </source>
</evidence>
<dbReference type="PANTHER" id="PTHR36445:SF1">
    <property type="entry name" value="GTP CYCLOHYDROLASE MPTA"/>
    <property type="match status" value="1"/>
</dbReference>
<name>A0A7C4JMC8_STAMA</name>
<keyword evidence="1" id="KW-0378">Hydrolase</keyword>
<gene>
    <name evidence="2" type="ORF">ENU20_02555</name>
</gene>
<evidence type="ECO:0008006" key="3">
    <source>
        <dbReference type="Google" id="ProtNLM"/>
    </source>
</evidence>
<dbReference type="Gene3D" id="3.10.270.10">
    <property type="entry name" value="Urate Oxidase"/>
    <property type="match status" value="1"/>
</dbReference>
<accession>A0A7C4JMC8</accession>
<proteinExistence type="predicted"/>
<sequence length="273" mass="31421">MTRLVDIHDEEPGIPLLIEDAGILNLRIKPLRTSNYWLIPTLSASIELSRHKRGVHISRIARLVLETFNDEYFDYNLVDSLAEKLLDTHSETNRARVVLKARVAGSESNQSILYCVVAHRNGIDKRISGSGVTVLNACPCALNVSTTIFGKPYTHMQKTRIKALIVTRNFVNPLELGLIIEKTFTTMKNVLNRLDEYRMIAQLYDKPLFNEDIVRLTAKLVYENYKDRLRENDKLRISVVSYETIHTFRVYSKLSRRICELDEELALSNNSRK</sequence>
<evidence type="ECO:0000313" key="2">
    <source>
        <dbReference type="EMBL" id="HGQ73941.1"/>
    </source>
</evidence>
<dbReference type="InterPro" id="IPR003801">
    <property type="entry name" value="GTP_cyclohydrolase_FolE2/MptA"/>
</dbReference>
<dbReference type="PANTHER" id="PTHR36445">
    <property type="entry name" value="GTP CYCLOHYDROLASE MPTA"/>
    <property type="match status" value="1"/>
</dbReference>
<reference evidence="2" key="1">
    <citation type="journal article" date="2020" name="mSystems">
        <title>Genome- and Community-Level Interaction Insights into Carbon Utilization and Element Cycling Functions of Hydrothermarchaeota in Hydrothermal Sediment.</title>
        <authorList>
            <person name="Zhou Z."/>
            <person name="Liu Y."/>
            <person name="Xu W."/>
            <person name="Pan J."/>
            <person name="Luo Z.H."/>
            <person name="Li M."/>
        </authorList>
    </citation>
    <scope>NUCLEOTIDE SEQUENCE [LARGE SCALE GENOMIC DNA]</scope>
    <source>
        <strain evidence="2">SpSt-648</strain>
    </source>
</reference>
<dbReference type="Pfam" id="PF02649">
    <property type="entry name" value="GCHY-1"/>
    <property type="match status" value="1"/>
</dbReference>
<dbReference type="AlphaFoldDB" id="A0A7C4JMC8"/>